<proteinExistence type="predicted"/>
<protein>
    <submittedName>
        <fullName evidence="2">Uncharacterized protein</fullName>
    </submittedName>
</protein>
<dbReference type="EMBL" id="JAVRIE010000001">
    <property type="protein sequence ID" value="MDT0581521.1"/>
    <property type="molecule type" value="Genomic_DNA"/>
</dbReference>
<gene>
    <name evidence="2" type="ORF">RM544_03150</name>
</gene>
<accession>A0AAW8QX12</accession>
<dbReference type="RefSeq" id="WP_311360314.1">
    <property type="nucleotide sequence ID" value="NZ_JAVRIE010000001.1"/>
</dbReference>
<reference evidence="2 3" key="1">
    <citation type="submission" date="2023-09" db="EMBL/GenBank/DDBJ databases">
        <authorList>
            <person name="Rey-Velasco X."/>
        </authorList>
    </citation>
    <scope>NUCLEOTIDE SEQUENCE [LARGE SCALE GENOMIC DNA]</scope>
    <source>
        <strain evidence="2 3">W409</strain>
    </source>
</reference>
<evidence type="ECO:0000313" key="3">
    <source>
        <dbReference type="Proteomes" id="UP001249020"/>
    </source>
</evidence>
<dbReference type="AlphaFoldDB" id="A0AAW8QX12"/>
<feature type="chain" id="PRO_5043532838" evidence="1">
    <location>
        <begin position="22"/>
        <end position="230"/>
    </location>
</feature>
<comment type="caution">
    <text evidence="2">The sequence shown here is derived from an EMBL/GenBank/DDBJ whole genome shotgun (WGS) entry which is preliminary data.</text>
</comment>
<feature type="signal peptide" evidence="1">
    <location>
        <begin position="1"/>
        <end position="21"/>
    </location>
</feature>
<organism evidence="2 3">
    <name type="scientific">Brumicola blandensis</name>
    <dbReference type="NCBI Taxonomy" id="3075611"/>
    <lineage>
        <taxon>Bacteria</taxon>
        <taxon>Pseudomonadati</taxon>
        <taxon>Pseudomonadota</taxon>
        <taxon>Gammaproteobacteria</taxon>
        <taxon>Alteromonadales</taxon>
        <taxon>Alteromonadaceae</taxon>
        <taxon>Brumicola</taxon>
    </lineage>
</organism>
<evidence type="ECO:0000313" key="2">
    <source>
        <dbReference type="EMBL" id="MDT0581521.1"/>
    </source>
</evidence>
<keyword evidence="3" id="KW-1185">Reference proteome</keyword>
<keyword evidence="1" id="KW-0732">Signal</keyword>
<name>A0AAW8QX12_9ALTE</name>
<sequence>MKPITVFCAYFLLLSPMNALAQTEISVGIDSKYVTEGRDNLPQGGIIWTGFNHAMNEHWSIHALYGVAANDKVSYDELNVTIAYQNTINQVDYVIGITQLAFFKDKISDTEVSVDMVAFQEGVISPYVNLLYSIEQAGLFSEVGIQKGVALHELWFVTPYIGAAFDNGYTGSLQSGFNNFRVGTQQAFNVSADIAVNAIFEQSFGGAVIKNEAENRQNIFWFGMHVVMTF</sequence>
<dbReference type="Proteomes" id="UP001249020">
    <property type="component" value="Unassembled WGS sequence"/>
</dbReference>
<evidence type="ECO:0000256" key="1">
    <source>
        <dbReference type="SAM" id="SignalP"/>
    </source>
</evidence>